<evidence type="ECO:0000313" key="1">
    <source>
        <dbReference type="EMBL" id="TYQ03169.1"/>
    </source>
</evidence>
<dbReference type="EMBL" id="VNIQ01000005">
    <property type="protein sequence ID" value="TYQ03169.1"/>
    <property type="molecule type" value="Genomic_DNA"/>
</dbReference>
<dbReference type="AlphaFoldDB" id="A0A652YNK4"/>
<accession>A0A652YNK4</accession>
<name>A0A652YNK4_NOCGL</name>
<protein>
    <submittedName>
        <fullName evidence="1">Uncharacterized protein DUF2384</fullName>
    </submittedName>
</protein>
<organism evidence="1">
    <name type="scientific">Nocardia globerula</name>
    <dbReference type="NCBI Taxonomy" id="1818"/>
    <lineage>
        <taxon>Bacteria</taxon>
        <taxon>Bacillati</taxon>
        <taxon>Actinomycetota</taxon>
        <taxon>Actinomycetes</taxon>
        <taxon>Mycobacteriales</taxon>
        <taxon>Nocardiaceae</taxon>
        <taxon>Nocardia</taxon>
    </lineage>
</organism>
<gene>
    <name evidence="1" type="ORF">FNL38_105319</name>
</gene>
<reference evidence="1" key="1">
    <citation type="submission" date="2019-07" db="EMBL/GenBank/DDBJ databases">
        <title>Genomic Encyclopedia of Type Strains, Phase IV (KMG-IV): sequencing the most valuable type-strain genomes for metagenomic binning, comparative biology and taxonomic classification.</title>
        <authorList>
            <person name="Goeker M."/>
        </authorList>
    </citation>
    <scope>NUCLEOTIDE SEQUENCE</scope>
    <source>
        <strain evidence="1">DSM 44596</strain>
    </source>
</reference>
<comment type="caution">
    <text evidence="1">The sequence shown here is derived from an EMBL/GenBank/DDBJ whole genome shotgun (WGS) entry which is preliminary data.</text>
</comment>
<proteinExistence type="predicted"/>
<sequence>MSLSAWMNKPSIEFDGRTPLQEILAHGPDGVVAHAQRLTAAAW</sequence>